<dbReference type="InterPro" id="IPR003156">
    <property type="entry name" value="DHHA1_dom"/>
</dbReference>
<comment type="function">
    <text evidence="6">Single-stranded-DNA-specific exonuclease. Required for many types of recombinational events, although the stringency of the requirement for RecJ appears to vary with the type of recombinational event monitored and the other recombination gene products which are available.</text>
</comment>
<dbReference type="Pfam" id="PF17768">
    <property type="entry name" value="RecJ_OB"/>
    <property type="match status" value="1"/>
</dbReference>
<dbReference type="InterPro" id="IPR001667">
    <property type="entry name" value="DDH_dom"/>
</dbReference>
<dbReference type="EMBL" id="DAAFWZ010000004">
    <property type="protein sequence ID" value="HAB1852100.1"/>
    <property type="molecule type" value="Genomic_DNA"/>
</dbReference>
<evidence type="ECO:0000313" key="13">
    <source>
        <dbReference type="EMBL" id="HAB4647957.1"/>
    </source>
</evidence>
<gene>
    <name evidence="17" type="primary">recJ</name>
    <name evidence="10" type="ORF">AH079_19775</name>
    <name evidence="16" type="ORF">G9C40_001545</name>
    <name evidence="14" type="ORF">GB091_12480</name>
    <name evidence="12" type="ORF">GB154_10235</name>
    <name evidence="15" type="ORF">GB399_16085</name>
    <name evidence="13" type="ORF">GBY75_11705</name>
    <name evidence="11" type="ORF">GBZ44_14980</name>
    <name evidence="17" type="ORF">NCTC6754_03304</name>
</gene>
<keyword evidence="3" id="KW-0540">Nuclease</keyword>
<protein>
    <recommendedName>
        <fullName evidence="2">Single-stranded-DNA-specific exonuclease RecJ</fullName>
    </recommendedName>
</protein>
<dbReference type="PANTHER" id="PTHR30255">
    <property type="entry name" value="SINGLE-STRANDED-DNA-SPECIFIC EXONUCLEASE RECJ"/>
    <property type="match status" value="1"/>
</dbReference>
<dbReference type="SUPFAM" id="SSF64182">
    <property type="entry name" value="DHH phosphoesterases"/>
    <property type="match status" value="1"/>
</dbReference>
<feature type="domain" description="DHHA1" evidence="8">
    <location>
        <begin position="359"/>
        <end position="454"/>
    </location>
</feature>
<dbReference type="NCBIfam" id="TIGR00644">
    <property type="entry name" value="recJ"/>
    <property type="match status" value="1"/>
</dbReference>
<keyword evidence="5 17" id="KW-0269">Exonuclease</keyword>
<dbReference type="Pfam" id="PF02272">
    <property type="entry name" value="DHHA1"/>
    <property type="match status" value="1"/>
</dbReference>
<dbReference type="FunFam" id="3.10.310.30:FF:000001">
    <property type="entry name" value="Single-stranded-DNA-specific exonuclease recJ"/>
    <property type="match status" value="1"/>
</dbReference>
<dbReference type="InterPro" id="IPR038763">
    <property type="entry name" value="DHH_sf"/>
</dbReference>
<evidence type="ECO:0000313" key="10">
    <source>
        <dbReference type="EMBL" id="ECE5911759.1"/>
    </source>
</evidence>
<dbReference type="EMBL" id="DAAHGJ010000007">
    <property type="protein sequence ID" value="HAB5999911.1"/>
    <property type="molecule type" value="Genomic_DNA"/>
</dbReference>
<feature type="domain" description="DDH" evidence="7">
    <location>
        <begin position="73"/>
        <end position="233"/>
    </location>
</feature>
<reference evidence="11" key="4">
    <citation type="submission" date="2019-10" db="EMBL/GenBank/DDBJ databases">
        <authorList>
            <consortium name="NCBI Pathogen Detection Project"/>
        </authorList>
    </citation>
    <scope>NUCLEOTIDE SEQUENCE</scope>
    <source>
        <strain evidence="16">BCW_2874</strain>
        <strain evidence="11">Salmonella enterica</strain>
    </source>
</reference>
<dbReference type="GO" id="GO:0008409">
    <property type="term" value="F:5'-3' exonuclease activity"/>
    <property type="evidence" value="ECO:0007669"/>
    <property type="project" value="InterPro"/>
</dbReference>
<evidence type="ECO:0000256" key="5">
    <source>
        <dbReference type="ARBA" id="ARBA00022839"/>
    </source>
</evidence>
<sequence>MKQQRQLRRREADETAELPADLPPLLRRLYASRGVRSARELERSVKGMLPWQQLSGIDNAVEILYNAFREGTRIIVVGDFDADGATSTALSVLGMRALGCDNISYLVPNRFEDGYGLSPEVVDQAKARGAQLIVTVDNGISSHAGVAHAKTLGIPVIVTDHHLPGDTLPEAEAIINPNLRDCEFPSKSLAGVGVAFYLMLALRTFLRDKGWFDERNIAPPNLAELLDLVALGTVADVVPLDANNRILTWQGLSRIRAGKCRPGIKALLEISNRDPQQLAASDLGFALGPRLNAAGRLDDMSVGVALLLCDNLGEARVLASELDALNQTRKEIEQGMQAEALILCEKLERSSETLPGGLAMYHPEWHQGVVGILASRIKERFHRPVIAFAPAGDGTLKGSGRSIQGLHMRDALERLDTLYPDLMIKFGGHAMAAGLSLEEHKFEQFQQRFGELVTEWLDPALLQGEVISDGPLSAAEMSMEVAQLLRDAGPWGQMFPEPLFDGRFRLLQQRLVGERHLKVMVEPVGGGPLLDGIAFNIDTTCWPDNGVREVELAYKLDINEFRGNRSLQIIIDDIWPL</sequence>
<evidence type="ECO:0000313" key="16">
    <source>
        <dbReference type="EMBL" id="HAF0451329.1"/>
    </source>
</evidence>
<dbReference type="InterPro" id="IPR051673">
    <property type="entry name" value="SSDNA_exonuclease_RecJ"/>
</dbReference>
<evidence type="ECO:0000313" key="17">
    <source>
        <dbReference type="EMBL" id="VEB54462.1"/>
    </source>
</evidence>
<dbReference type="RefSeq" id="WP_023181521.1">
    <property type="nucleotide sequence ID" value="NZ_CP033350.2"/>
</dbReference>
<dbReference type="Proteomes" id="UP000269208">
    <property type="component" value="Chromosome"/>
</dbReference>
<name>A0A3S4HSG5_SALET</name>
<dbReference type="NCBIfam" id="NF008290">
    <property type="entry name" value="PRK11070.1"/>
    <property type="match status" value="1"/>
</dbReference>
<dbReference type="Pfam" id="PF01368">
    <property type="entry name" value="DHH"/>
    <property type="match status" value="1"/>
</dbReference>
<dbReference type="EMBL" id="AAIILT010000017">
    <property type="protein sequence ID" value="ECE5911759.1"/>
    <property type="molecule type" value="Genomic_DNA"/>
</dbReference>
<accession>A0A3S4HSG5</accession>
<proteinExistence type="inferred from homology"/>
<dbReference type="GO" id="GO:0006281">
    <property type="term" value="P:DNA repair"/>
    <property type="evidence" value="ECO:0007669"/>
    <property type="project" value="InterPro"/>
</dbReference>
<dbReference type="InterPro" id="IPR041122">
    <property type="entry name" value="RecJ_OB"/>
</dbReference>
<dbReference type="EMBL" id="DAAFZR010000004">
    <property type="protein sequence ID" value="HAB2171882.1"/>
    <property type="molecule type" value="Genomic_DNA"/>
</dbReference>
<comment type="similarity">
    <text evidence="1">Belongs to the RecJ family.</text>
</comment>
<dbReference type="AlphaFoldDB" id="A0A3S4HSG5"/>
<evidence type="ECO:0000313" key="18">
    <source>
        <dbReference type="Proteomes" id="UP000269208"/>
    </source>
</evidence>
<evidence type="ECO:0000256" key="4">
    <source>
        <dbReference type="ARBA" id="ARBA00022801"/>
    </source>
</evidence>
<evidence type="ECO:0000259" key="8">
    <source>
        <dbReference type="Pfam" id="PF02272"/>
    </source>
</evidence>
<evidence type="ECO:0000313" key="14">
    <source>
        <dbReference type="EMBL" id="HAB5348045.1"/>
    </source>
</evidence>
<dbReference type="GO" id="GO:0006310">
    <property type="term" value="P:DNA recombination"/>
    <property type="evidence" value="ECO:0007669"/>
    <property type="project" value="InterPro"/>
</dbReference>
<evidence type="ECO:0000256" key="2">
    <source>
        <dbReference type="ARBA" id="ARBA00019841"/>
    </source>
</evidence>
<evidence type="ECO:0000256" key="6">
    <source>
        <dbReference type="ARBA" id="ARBA00055369"/>
    </source>
</evidence>
<evidence type="ECO:0000313" key="15">
    <source>
        <dbReference type="EMBL" id="HAB5999911.1"/>
    </source>
</evidence>
<dbReference type="EMBL" id="DAAGUY010000003">
    <property type="protein sequence ID" value="HAB4647957.1"/>
    <property type="molecule type" value="Genomic_DNA"/>
</dbReference>
<dbReference type="GO" id="GO:0003676">
    <property type="term" value="F:nucleic acid binding"/>
    <property type="evidence" value="ECO:0007669"/>
    <property type="project" value="InterPro"/>
</dbReference>
<dbReference type="EMBL" id="DAAHAU010000003">
    <property type="protein sequence ID" value="HAB5348045.1"/>
    <property type="molecule type" value="Genomic_DNA"/>
</dbReference>
<feature type="domain" description="RecJ OB" evidence="9">
    <location>
        <begin position="469"/>
        <end position="573"/>
    </location>
</feature>
<dbReference type="Gene3D" id="3.90.1640.30">
    <property type="match status" value="1"/>
</dbReference>
<dbReference type="Gene3D" id="3.10.310.30">
    <property type="match status" value="1"/>
</dbReference>
<evidence type="ECO:0000256" key="1">
    <source>
        <dbReference type="ARBA" id="ARBA00005915"/>
    </source>
</evidence>
<reference evidence="11" key="1">
    <citation type="journal article" date="2018" name="Genome Biol.">
        <title>SKESA: strategic k-mer extension for scrupulous assemblies.</title>
        <authorList>
            <person name="Souvorov A."/>
            <person name="Agarwala R."/>
            <person name="Lipman D.J."/>
        </authorList>
    </citation>
    <scope>NUCLEOTIDE SEQUENCE</scope>
    <source>
        <strain evidence="16">BCW_2874</strain>
        <strain evidence="11">Salmonella enterica</strain>
    </source>
</reference>
<evidence type="ECO:0000259" key="7">
    <source>
        <dbReference type="Pfam" id="PF01368"/>
    </source>
</evidence>
<keyword evidence="4 17" id="KW-0378">Hydrolase</keyword>
<reference evidence="17 18" key="3">
    <citation type="submission" date="2018-12" db="EMBL/GenBank/DDBJ databases">
        <authorList>
            <consortium name="Pathogen Informatics"/>
        </authorList>
    </citation>
    <scope>NUCLEOTIDE SEQUENCE [LARGE SCALE GENOMIC DNA]</scope>
    <source>
        <strain evidence="17 18">NCTC6754</strain>
    </source>
</reference>
<evidence type="ECO:0000259" key="9">
    <source>
        <dbReference type="Pfam" id="PF17768"/>
    </source>
</evidence>
<dbReference type="FunFam" id="3.90.1640.30:FF:000001">
    <property type="entry name" value="Single-stranded-DNA-specific exonuclease RecJ"/>
    <property type="match status" value="1"/>
</dbReference>
<reference evidence="10" key="2">
    <citation type="submission" date="2018-05" db="EMBL/GenBank/DDBJ databases">
        <authorList>
            <consortium name="GenomeTrakr network: Whole genome sequencing for foodborne pathogen traceback"/>
        </authorList>
    </citation>
    <scope>NUCLEOTIDE SEQUENCE</scope>
    <source>
        <strain evidence="10">FDA00001697</strain>
    </source>
</reference>
<evidence type="ECO:0000313" key="11">
    <source>
        <dbReference type="EMBL" id="HAB1852100.1"/>
    </source>
</evidence>
<dbReference type="EMBL" id="LR134190">
    <property type="protein sequence ID" value="VEB54462.1"/>
    <property type="molecule type" value="Genomic_DNA"/>
</dbReference>
<dbReference type="InterPro" id="IPR004610">
    <property type="entry name" value="RecJ"/>
</dbReference>
<evidence type="ECO:0000256" key="3">
    <source>
        <dbReference type="ARBA" id="ARBA00022722"/>
    </source>
</evidence>
<dbReference type="EMBL" id="DAATWU010000006">
    <property type="protein sequence ID" value="HAF0451329.1"/>
    <property type="molecule type" value="Genomic_DNA"/>
</dbReference>
<evidence type="ECO:0000313" key="12">
    <source>
        <dbReference type="EMBL" id="HAB2171882.1"/>
    </source>
</evidence>
<organism evidence="17 18">
    <name type="scientific">Salmonella enterica I</name>
    <dbReference type="NCBI Taxonomy" id="59201"/>
    <lineage>
        <taxon>Bacteria</taxon>
        <taxon>Pseudomonadati</taxon>
        <taxon>Pseudomonadota</taxon>
        <taxon>Gammaproteobacteria</taxon>
        <taxon>Enterobacterales</taxon>
        <taxon>Enterobacteriaceae</taxon>
        <taxon>Salmonella</taxon>
    </lineage>
</organism>
<dbReference type="PANTHER" id="PTHR30255:SF2">
    <property type="entry name" value="SINGLE-STRANDED-DNA-SPECIFIC EXONUCLEASE RECJ"/>
    <property type="match status" value="1"/>
</dbReference>